<keyword evidence="2" id="KW-1185">Reference proteome</keyword>
<name>A0ABX0SXU5_9PSEU</name>
<sequence length="342" mass="34462">MRPGGLVRSSATVGTAVVVTCALALSGCSGKQGDSGDTLQVVANPVAATAPASPPPAAAPAGTVIGTPGEVSAVAADPATGVLAVAVPDAVLLYRTGDLSAAPLRVPVAGRAEQLRVSGGVLLASLPAAGQVARIALPTGQVSTLAVAGQPAGAVVDGDRTLVAVRDRKAVDVFTGDRLTRSIQGQLYSADDVLQAGGNTVVLDELRTAVFSVDVDGGTMAEGLRAGDGATHAVADSFGRVLVVDTRTGALLAFSTGPLLLRQRYPVPGGAYGLAYDPQRALAWVTLTGRNEVVGFDVRGGEPVEKYRFPTVRQPNSVTVEERSGRVFVGSAAGEGVQVIQP</sequence>
<dbReference type="EMBL" id="JAANOU010000001">
    <property type="protein sequence ID" value="NIH80350.1"/>
    <property type="molecule type" value="Genomic_DNA"/>
</dbReference>
<organism evidence="1 2">
    <name type="scientific">Amycolatopsis viridis</name>
    <dbReference type="NCBI Taxonomy" id="185678"/>
    <lineage>
        <taxon>Bacteria</taxon>
        <taxon>Bacillati</taxon>
        <taxon>Actinomycetota</taxon>
        <taxon>Actinomycetes</taxon>
        <taxon>Pseudonocardiales</taxon>
        <taxon>Pseudonocardiaceae</taxon>
        <taxon>Amycolatopsis</taxon>
    </lineage>
</organism>
<dbReference type="RefSeq" id="WP_167114454.1">
    <property type="nucleotide sequence ID" value="NZ_JAANOU010000001.1"/>
</dbReference>
<dbReference type="SUPFAM" id="SSF101898">
    <property type="entry name" value="NHL repeat"/>
    <property type="match status" value="1"/>
</dbReference>
<comment type="caution">
    <text evidence="1">The sequence shown here is derived from an EMBL/GenBank/DDBJ whole genome shotgun (WGS) entry which is preliminary data.</text>
</comment>
<evidence type="ECO:0000313" key="1">
    <source>
        <dbReference type="EMBL" id="NIH80350.1"/>
    </source>
</evidence>
<protein>
    <recommendedName>
        <fullName evidence="3">Lipoprotein</fullName>
    </recommendedName>
</protein>
<dbReference type="PROSITE" id="PS51257">
    <property type="entry name" value="PROKAR_LIPOPROTEIN"/>
    <property type="match status" value="1"/>
</dbReference>
<dbReference type="Proteomes" id="UP000754495">
    <property type="component" value="Unassembled WGS sequence"/>
</dbReference>
<proteinExistence type="predicted"/>
<dbReference type="InterPro" id="IPR015943">
    <property type="entry name" value="WD40/YVTN_repeat-like_dom_sf"/>
</dbReference>
<evidence type="ECO:0008006" key="3">
    <source>
        <dbReference type="Google" id="ProtNLM"/>
    </source>
</evidence>
<gene>
    <name evidence="1" type="ORF">FHX46_002880</name>
</gene>
<evidence type="ECO:0000313" key="2">
    <source>
        <dbReference type="Proteomes" id="UP000754495"/>
    </source>
</evidence>
<reference evidence="1 2" key="1">
    <citation type="submission" date="2020-03" db="EMBL/GenBank/DDBJ databases">
        <title>Sequencing the genomes of 1000 actinobacteria strains.</title>
        <authorList>
            <person name="Klenk H.-P."/>
        </authorList>
    </citation>
    <scope>NUCLEOTIDE SEQUENCE [LARGE SCALE GENOMIC DNA]</scope>
    <source>
        <strain evidence="1 2">DSM 45668</strain>
    </source>
</reference>
<accession>A0ABX0SXU5</accession>
<dbReference type="Gene3D" id="2.130.10.10">
    <property type="entry name" value="YVTN repeat-like/Quinoprotein amine dehydrogenase"/>
    <property type="match status" value="1"/>
</dbReference>